<keyword evidence="2" id="KW-1185">Reference proteome</keyword>
<sequence length="81" mass="9018">MEPEPGTTRIYRCPVCQVDTPHAVRAKRAGRIALKCSNCDNGSLVDQGELQLYQHRWEDELRQILDNLGAHGEGRGGDEGE</sequence>
<proteinExistence type="predicted"/>
<gene>
    <name evidence="1" type="ORF">LIP_1643</name>
</gene>
<dbReference type="STRING" id="1555112.LIP_1643"/>
<dbReference type="Proteomes" id="UP000065807">
    <property type="component" value="Chromosome"/>
</dbReference>
<protein>
    <submittedName>
        <fullName evidence="1">Uncharacterized protein</fullName>
    </submittedName>
</protein>
<organism evidence="1 2">
    <name type="scientific">Limnochorda pilosa</name>
    <dbReference type="NCBI Taxonomy" id="1555112"/>
    <lineage>
        <taxon>Bacteria</taxon>
        <taxon>Bacillati</taxon>
        <taxon>Bacillota</taxon>
        <taxon>Limnochordia</taxon>
        <taxon>Limnochordales</taxon>
        <taxon>Limnochordaceae</taxon>
        <taxon>Limnochorda</taxon>
    </lineage>
</organism>
<reference evidence="2" key="2">
    <citation type="journal article" date="2016" name="Int. J. Syst. Evol. Microbiol.">
        <title>Complete genome sequence and cell structure of Limnochorda pilosa, a Gram-negative spore-former within the phylum Firmicutes.</title>
        <authorList>
            <person name="Watanabe M."/>
            <person name="Kojima H."/>
            <person name="Fukui M."/>
        </authorList>
    </citation>
    <scope>NUCLEOTIDE SEQUENCE [LARGE SCALE GENOMIC DNA]</scope>
    <source>
        <strain evidence="2">HC45</strain>
    </source>
</reference>
<dbReference type="KEGG" id="lpil:LIP_1643"/>
<accession>A0A0K2SKV9</accession>
<dbReference type="EMBL" id="AP014924">
    <property type="protein sequence ID" value="BAS27489.1"/>
    <property type="molecule type" value="Genomic_DNA"/>
</dbReference>
<evidence type="ECO:0000313" key="2">
    <source>
        <dbReference type="Proteomes" id="UP000065807"/>
    </source>
</evidence>
<name>A0A0K2SKV9_LIMPI</name>
<reference evidence="2" key="1">
    <citation type="submission" date="2015-07" db="EMBL/GenBank/DDBJ databases">
        <title>Complete genome sequence and phylogenetic analysis of Limnochorda pilosa.</title>
        <authorList>
            <person name="Watanabe M."/>
            <person name="Kojima H."/>
            <person name="Fukui M."/>
        </authorList>
    </citation>
    <scope>NUCLEOTIDE SEQUENCE [LARGE SCALE GENOMIC DNA]</scope>
    <source>
        <strain evidence="2">HC45</strain>
    </source>
</reference>
<dbReference type="OrthoDB" id="2112190at2"/>
<dbReference type="RefSeq" id="WP_068136415.1">
    <property type="nucleotide sequence ID" value="NZ_AP014924.1"/>
</dbReference>
<dbReference type="AlphaFoldDB" id="A0A0K2SKV9"/>
<evidence type="ECO:0000313" key="1">
    <source>
        <dbReference type="EMBL" id="BAS27489.1"/>
    </source>
</evidence>